<gene>
    <name evidence="1" type="ORF">AYBTSS11_LOCUS3649</name>
</gene>
<dbReference type="Gramene" id="rna-AYBTSS11_LOCUS3649">
    <property type="protein sequence ID" value="CAJ1917570.1"/>
    <property type="gene ID" value="gene-AYBTSS11_LOCUS3649"/>
</dbReference>
<accession>A0AA86S0H0</accession>
<reference evidence="1" key="1">
    <citation type="submission" date="2023-10" db="EMBL/GenBank/DDBJ databases">
        <authorList>
            <person name="Domelevo Entfellner J.-B."/>
        </authorList>
    </citation>
    <scope>NUCLEOTIDE SEQUENCE</scope>
</reference>
<protein>
    <submittedName>
        <fullName evidence="1">Uncharacterized protein</fullName>
    </submittedName>
</protein>
<organism evidence="1 2">
    <name type="scientific">Sphenostylis stenocarpa</name>
    <dbReference type="NCBI Taxonomy" id="92480"/>
    <lineage>
        <taxon>Eukaryota</taxon>
        <taxon>Viridiplantae</taxon>
        <taxon>Streptophyta</taxon>
        <taxon>Embryophyta</taxon>
        <taxon>Tracheophyta</taxon>
        <taxon>Spermatophyta</taxon>
        <taxon>Magnoliopsida</taxon>
        <taxon>eudicotyledons</taxon>
        <taxon>Gunneridae</taxon>
        <taxon>Pentapetalae</taxon>
        <taxon>rosids</taxon>
        <taxon>fabids</taxon>
        <taxon>Fabales</taxon>
        <taxon>Fabaceae</taxon>
        <taxon>Papilionoideae</taxon>
        <taxon>50 kb inversion clade</taxon>
        <taxon>NPAAA clade</taxon>
        <taxon>indigoferoid/millettioid clade</taxon>
        <taxon>Phaseoleae</taxon>
        <taxon>Sphenostylis</taxon>
    </lineage>
</organism>
<name>A0AA86S0H0_9FABA</name>
<dbReference type="Proteomes" id="UP001189624">
    <property type="component" value="Chromosome 1"/>
</dbReference>
<evidence type="ECO:0000313" key="2">
    <source>
        <dbReference type="Proteomes" id="UP001189624"/>
    </source>
</evidence>
<keyword evidence="2" id="KW-1185">Reference proteome</keyword>
<sequence>MPVNLPPSFVNGCERQGHEGTAFPNSISCFFDAMGVFENSTLSLWCHSNQHCLQLAKEYLSSVRESASFVLGLMSVTRSIQPPGMPAGTCNSSYSIIHGTGRDSSQRLRGFSNYEIILSSNLLASSS</sequence>
<evidence type="ECO:0000313" key="1">
    <source>
        <dbReference type="EMBL" id="CAJ1917570.1"/>
    </source>
</evidence>
<proteinExistence type="predicted"/>
<dbReference type="AlphaFoldDB" id="A0AA86S0H0"/>
<dbReference type="EMBL" id="OY731398">
    <property type="protein sequence ID" value="CAJ1917570.1"/>
    <property type="molecule type" value="Genomic_DNA"/>
</dbReference>